<dbReference type="EMBL" id="ON529858">
    <property type="protein sequence ID" value="UTC29662.1"/>
    <property type="molecule type" value="Genomic_DNA"/>
</dbReference>
<organism evidence="1 2">
    <name type="scientific">Brevundimonas phage vB_BgoS-Bajun</name>
    <dbReference type="NCBI Taxonomy" id="2948594"/>
    <lineage>
        <taxon>Viruses</taxon>
        <taxon>Duplodnaviria</taxon>
        <taxon>Heunggongvirae</taxon>
        <taxon>Uroviricota</taxon>
        <taxon>Caudoviricetes</taxon>
        <taxon>Dolichocephalovirinae</taxon>
    </lineage>
</organism>
<dbReference type="Proteomes" id="UP001057427">
    <property type="component" value="Segment"/>
</dbReference>
<reference evidence="1" key="1">
    <citation type="submission" date="2022-05" db="EMBL/GenBank/DDBJ databases">
        <authorList>
            <person name="Friedrich I."/>
            <person name="Poehlein A."/>
            <person name="Schneider D."/>
            <person name="Hertel R."/>
            <person name="Daniel R."/>
        </authorList>
    </citation>
    <scope>NUCLEOTIDE SEQUENCE</scope>
</reference>
<name>A0A9E7SUQ3_9CAUD</name>
<protein>
    <submittedName>
        <fullName evidence="1">Uncharacterized protein</fullName>
    </submittedName>
</protein>
<evidence type="ECO:0000313" key="2">
    <source>
        <dbReference type="Proteomes" id="UP001057427"/>
    </source>
</evidence>
<accession>A0A9E7SUQ3</accession>
<keyword evidence="2" id="KW-1185">Reference proteome</keyword>
<proteinExistence type="predicted"/>
<evidence type="ECO:0000313" key="1">
    <source>
        <dbReference type="EMBL" id="UTC29662.1"/>
    </source>
</evidence>
<gene>
    <name evidence="1" type="ORF">BAJUN_00320</name>
</gene>
<sequence length="96" mass="10782">MAIPEDFNGSNVTLNPAQGDEHKVGQLKAFAGPEGMISRWKLTEIERKQVAETGDIWVQQRVYDRFVPIYISGLPLMEFRNADGSIAGIYDPDKKD</sequence>